<feature type="domain" description="AFP-like" evidence="1">
    <location>
        <begin position="294"/>
        <end position="350"/>
    </location>
</feature>
<dbReference type="GO" id="GO:0047444">
    <property type="term" value="F:N-acylneuraminate-9-phosphate synthase activity"/>
    <property type="evidence" value="ECO:0007669"/>
    <property type="project" value="TreeGrafter"/>
</dbReference>
<evidence type="ECO:0000259" key="1">
    <source>
        <dbReference type="PROSITE" id="PS50844"/>
    </source>
</evidence>
<dbReference type="RefSeq" id="WP_343056070.1">
    <property type="nucleotide sequence ID" value="NZ_JACIDK010000002.1"/>
</dbReference>
<keyword evidence="2" id="KW-0808">Transferase</keyword>
<organism evidence="2 3">
    <name type="scientific">Phenylobacterium haematophilum</name>
    <dbReference type="NCBI Taxonomy" id="98513"/>
    <lineage>
        <taxon>Bacteria</taxon>
        <taxon>Pseudomonadati</taxon>
        <taxon>Pseudomonadota</taxon>
        <taxon>Alphaproteobacteria</taxon>
        <taxon>Caulobacterales</taxon>
        <taxon>Caulobacteraceae</taxon>
        <taxon>Phenylobacterium</taxon>
    </lineage>
</organism>
<reference evidence="2 3" key="1">
    <citation type="submission" date="2020-08" db="EMBL/GenBank/DDBJ databases">
        <title>Genomic Encyclopedia of Type Strains, Phase IV (KMG-IV): sequencing the most valuable type-strain genomes for metagenomic binning, comparative biology and taxonomic classification.</title>
        <authorList>
            <person name="Goeker M."/>
        </authorList>
    </citation>
    <scope>NUCLEOTIDE SEQUENCE [LARGE SCALE GENOMIC DNA]</scope>
    <source>
        <strain evidence="2 3">DSM 21793</strain>
    </source>
</reference>
<dbReference type="InterPro" id="IPR013132">
    <property type="entry name" value="PseI/NeuA/B-like_N"/>
</dbReference>
<dbReference type="Pfam" id="PF08666">
    <property type="entry name" value="SAF"/>
    <property type="match status" value="1"/>
</dbReference>
<dbReference type="SUPFAM" id="SSF51269">
    <property type="entry name" value="AFP III-like domain"/>
    <property type="match status" value="1"/>
</dbReference>
<dbReference type="GO" id="GO:0050462">
    <property type="term" value="F:N-acetylneuraminate synthase activity"/>
    <property type="evidence" value="ECO:0007669"/>
    <property type="project" value="UniProtKB-EC"/>
</dbReference>
<dbReference type="SUPFAM" id="SSF51569">
    <property type="entry name" value="Aldolase"/>
    <property type="match status" value="1"/>
</dbReference>
<dbReference type="InterPro" id="IPR006190">
    <property type="entry name" value="SAF_AFP_Neu5Ac"/>
</dbReference>
<dbReference type="GO" id="GO:0016051">
    <property type="term" value="P:carbohydrate biosynthetic process"/>
    <property type="evidence" value="ECO:0007669"/>
    <property type="project" value="InterPro"/>
</dbReference>
<dbReference type="InterPro" id="IPR013974">
    <property type="entry name" value="SAF"/>
</dbReference>
<dbReference type="InterPro" id="IPR057736">
    <property type="entry name" value="SAF_PseI/NeuA/NeuB"/>
</dbReference>
<dbReference type="InterPro" id="IPR013785">
    <property type="entry name" value="Aldolase_TIM"/>
</dbReference>
<dbReference type="EMBL" id="JACIDK010000002">
    <property type="protein sequence ID" value="MBB3890672.1"/>
    <property type="molecule type" value="Genomic_DNA"/>
</dbReference>
<dbReference type="SMART" id="SM00858">
    <property type="entry name" value="SAF"/>
    <property type="match status" value="1"/>
</dbReference>
<dbReference type="Gene3D" id="3.20.20.70">
    <property type="entry name" value="Aldolase class I"/>
    <property type="match status" value="1"/>
</dbReference>
<dbReference type="Gene3D" id="3.90.1210.10">
    <property type="entry name" value="Antifreeze-like/N-acetylneuraminic acid synthase C-terminal domain"/>
    <property type="match status" value="1"/>
</dbReference>
<dbReference type="NCBIfam" id="TIGR03586">
    <property type="entry name" value="PseI"/>
    <property type="match status" value="1"/>
</dbReference>
<dbReference type="InterPro" id="IPR036732">
    <property type="entry name" value="AFP_Neu5c_C_sf"/>
</dbReference>
<gene>
    <name evidence="2" type="ORF">GGQ61_001389</name>
</gene>
<evidence type="ECO:0000313" key="3">
    <source>
        <dbReference type="Proteomes" id="UP000530564"/>
    </source>
</evidence>
<proteinExistence type="predicted"/>
<accession>A0A839ZZS3</accession>
<dbReference type="PANTHER" id="PTHR42966">
    <property type="entry name" value="N-ACETYLNEURAMINATE SYNTHASE"/>
    <property type="match status" value="1"/>
</dbReference>
<evidence type="ECO:0000313" key="2">
    <source>
        <dbReference type="EMBL" id="MBB3890672.1"/>
    </source>
</evidence>
<protein>
    <submittedName>
        <fullName evidence="2">N-acetylneuraminate synthase</fullName>
        <ecNumber evidence="2">2.5.1.56</ecNumber>
    </submittedName>
</protein>
<dbReference type="Pfam" id="PF03102">
    <property type="entry name" value="NeuB"/>
    <property type="match status" value="1"/>
</dbReference>
<dbReference type="PROSITE" id="PS50844">
    <property type="entry name" value="AFP_LIKE"/>
    <property type="match status" value="1"/>
</dbReference>
<dbReference type="EC" id="2.5.1.56" evidence="2"/>
<comment type="caution">
    <text evidence="2">The sequence shown here is derived from an EMBL/GenBank/DDBJ whole genome shotgun (WGS) entry which is preliminary data.</text>
</comment>
<dbReference type="InterPro" id="IPR051690">
    <property type="entry name" value="PseI-like"/>
</dbReference>
<dbReference type="Proteomes" id="UP000530564">
    <property type="component" value="Unassembled WGS sequence"/>
</dbReference>
<keyword evidence="3" id="KW-1185">Reference proteome</keyword>
<dbReference type="PANTHER" id="PTHR42966:SF2">
    <property type="entry name" value="PSEUDAMINIC ACID SYNTHASE"/>
    <property type="match status" value="1"/>
</dbReference>
<name>A0A839ZZS3_9CAUL</name>
<dbReference type="CDD" id="cd11615">
    <property type="entry name" value="SAF_NeuB_like"/>
    <property type="match status" value="1"/>
</dbReference>
<dbReference type="AlphaFoldDB" id="A0A839ZZS3"/>
<sequence length="350" mass="37169">MSQPLVTIAGRKIGPGHPPYIVAEMSGNHNGEIERALALIDAAKAAGADAVKLQTYTADTITIDHDGPGFTVHGGLWDGRRLYDLYEEAHTPWDWHARLFAHAREIGITVFSSPFDPTAVELLESLGAPAYKIASFELVDIPLIELCARTGKPLIMSTGLASPAEIAEAVAAARGAGASEIIVLHCNSGYPTPPSDMNLLTLPHLAAQHGVVTGLSDHTMGVTASVAAVALGACFIEKHFTLSRAEGGVDSDFSLEPAELERLVVECRDAWLALGSVRYDEAPSEASSRDHRRSLYVVADVAAGEALTATNVRSIRPGFGLPPKHLPEVLGRKAARALPRGAPLDWSMVE</sequence>
<dbReference type="InterPro" id="IPR020030">
    <property type="entry name" value="Pseudaminic_synth_PseI"/>
</dbReference>